<comment type="caution">
    <text evidence="1">The sequence shown here is derived from an EMBL/GenBank/DDBJ whole genome shotgun (WGS) entry which is preliminary data.</text>
</comment>
<reference evidence="1" key="2">
    <citation type="submission" date="2020-09" db="EMBL/GenBank/DDBJ databases">
        <authorList>
            <person name="Sun Q."/>
            <person name="Ohkuma M."/>
        </authorList>
    </citation>
    <scope>NUCLEOTIDE SEQUENCE</scope>
    <source>
        <strain evidence="1">JCM 4125</strain>
    </source>
</reference>
<name>A0A918HM94_9ACTN</name>
<evidence type="ECO:0000313" key="2">
    <source>
        <dbReference type="Proteomes" id="UP000646776"/>
    </source>
</evidence>
<keyword evidence="2" id="KW-1185">Reference proteome</keyword>
<dbReference type="EMBL" id="BMSA01000021">
    <property type="protein sequence ID" value="GGT74918.1"/>
    <property type="molecule type" value="Genomic_DNA"/>
</dbReference>
<reference evidence="1" key="1">
    <citation type="journal article" date="2014" name="Int. J. Syst. Evol. Microbiol.">
        <title>Complete genome sequence of Corynebacterium casei LMG S-19264T (=DSM 44701T), isolated from a smear-ripened cheese.</title>
        <authorList>
            <consortium name="US DOE Joint Genome Institute (JGI-PGF)"/>
            <person name="Walter F."/>
            <person name="Albersmeier A."/>
            <person name="Kalinowski J."/>
            <person name="Ruckert C."/>
        </authorList>
    </citation>
    <scope>NUCLEOTIDE SEQUENCE</scope>
    <source>
        <strain evidence="1">JCM 4125</strain>
    </source>
</reference>
<dbReference type="RefSeq" id="WP_189714981.1">
    <property type="nucleotide sequence ID" value="NZ_BMSA01000021.1"/>
</dbReference>
<dbReference type="Proteomes" id="UP000646776">
    <property type="component" value="Unassembled WGS sequence"/>
</dbReference>
<evidence type="ECO:0000313" key="1">
    <source>
        <dbReference type="EMBL" id="GGT74918.1"/>
    </source>
</evidence>
<sequence length="127" mass="13313">MAFTLVLSALLITGAVTAVVAQRRSRRPRPPSGLDAEAEANHWLVRLGGGLVPPDARTWVGADEEAGRALTRAAECHREARARLAAARTAADYAEVTRVAREGLAHLRTARAALGLDPASAAVCVPS</sequence>
<proteinExistence type="predicted"/>
<protein>
    <submittedName>
        <fullName evidence="1">Uncharacterized protein</fullName>
    </submittedName>
</protein>
<accession>A0A918HM94</accession>
<dbReference type="AlphaFoldDB" id="A0A918HM94"/>
<gene>
    <name evidence="1" type="ORF">GCM10010226_61180</name>
</gene>
<organism evidence="1 2">
    <name type="scientific">Streptomyces phaeofaciens</name>
    <dbReference type="NCBI Taxonomy" id="68254"/>
    <lineage>
        <taxon>Bacteria</taxon>
        <taxon>Bacillati</taxon>
        <taxon>Actinomycetota</taxon>
        <taxon>Actinomycetes</taxon>
        <taxon>Kitasatosporales</taxon>
        <taxon>Streptomycetaceae</taxon>
        <taxon>Streptomyces</taxon>
    </lineage>
</organism>